<gene>
    <name evidence="10 11 12 13 14 15 16" type="primary">LOC110777860</name>
</gene>
<feature type="domain" description="Disease resistance protein winged helix" evidence="7">
    <location>
        <begin position="423"/>
        <end position="495"/>
    </location>
</feature>
<evidence type="ECO:0000256" key="1">
    <source>
        <dbReference type="ARBA" id="ARBA00022737"/>
    </source>
</evidence>
<evidence type="ECO:0000313" key="12">
    <source>
        <dbReference type="RefSeq" id="XP_056697470.1"/>
    </source>
</evidence>
<dbReference type="InterPro" id="IPR038005">
    <property type="entry name" value="RX-like_CC"/>
</dbReference>
<dbReference type="InterPro" id="IPR002182">
    <property type="entry name" value="NB-ARC"/>
</dbReference>
<evidence type="ECO:0000313" key="10">
    <source>
        <dbReference type="RefSeq" id="XP_056697468.1"/>
    </source>
</evidence>
<dbReference type="PRINTS" id="PR00364">
    <property type="entry name" value="DISEASERSIST"/>
</dbReference>
<dbReference type="Gene3D" id="3.40.50.300">
    <property type="entry name" value="P-loop containing nucleotide triphosphate hydrolases"/>
    <property type="match status" value="1"/>
</dbReference>
<dbReference type="Pfam" id="PF23559">
    <property type="entry name" value="WHD_DRP"/>
    <property type="match status" value="1"/>
</dbReference>
<keyword evidence="1" id="KW-0677">Repeat</keyword>
<evidence type="ECO:0000313" key="11">
    <source>
        <dbReference type="RefSeq" id="XP_056697469.1"/>
    </source>
</evidence>
<evidence type="ECO:0000259" key="6">
    <source>
        <dbReference type="Pfam" id="PF18052"/>
    </source>
</evidence>
<evidence type="ECO:0000313" key="14">
    <source>
        <dbReference type="RefSeq" id="XP_056697472.1"/>
    </source>
</evidence>
<organism evidence="9 10">
    <name type="scientific">Spinacia oleracea</name>
    <name type="common">Spinach</name>
    <dbReference type="NCBI Taxonomy" id="3562"/>
    <lineage>
        <taxon>Eukaryota</taxon>
        <taxon>Viridiplantae</taxon>
        <taxon>Streptophyta</taxon>
        <taxon>Embryophyta</taxon>
        <taxon>Tracheophyta</taxon>
        <taxon>Spermatophyta</taxon>
        <taxon>Magnoliopsida</taxon>
        <taxon>eudicotyledons</taxon>
        <taxon>Gunneridae</taxon>
        <taxon>Pentapetalae</taxon>
        <taxon>Caryophyllales</taxon>
        <taxon>Chenopodiaceae</taxon>
        <taxon>Chenopodioideae</taxon>
        <taxon>Anserineae</taxon>
        <taxon>Spinacia</taxon>
    </lineage>
</organism>
<feature type="domain" description="NB-ARC" evidence="5">
    <location>
        <begin position="163"/>
        <end position="336"/>
    </location>
</feature>
<dbReference type="InterPro" id="IPR055414">
    <property type="entry name" value="LRR_R13L4/SHOC2-like"/>
</dbReference>
<dbReference type="InterPro" id="IPR041118">
    <property type="entry name" value="Rx_N"/>
</dbReference>
<dbReference type="PANTHER" id="PTHR36766:SF35">
    <property type="entry name" value="DISEASE RESISTANCE PROTEIN RGA3"/>
    <property type="match status" value="1"/>
</dbReference>
<dbReference type="RefSeq" id="XP_056697468.1">
    <property type="nucleotide sequence ID" value="XM_056841490.1"/>
</dbReference>
<reference evidence="9" key="1">
    <citation type="journal article" date="2021" name="Nat. Commun.">
        <title>Genomic analyses provide insights into spinach domestication and the genetic basis of agronomic traits.</title>
        <authorList>
            <person name="Cai X."/>
            <person name="Sun X."/>
            <person name="Xu C."/>
            <person name="Sun H."/>
            <person name="Wang X."/>
            <person name="Ge C."/>
            <person name="Zhang Z."/>
            <person name="Wang Q."/>
            <person name="Fei Z."/>
            <person name="Jiao C."/>
            <person name="Wang Q."/>
        </authorList>
    </citation>
    <scope>NUCLEOTIDE SEQUENCE [LARGE SCALE GENOMIC DNA]</scope>
    <source>
        <strain evidence="9">cv. Varoflay</strain>
    </source>
</reference>
<dbReference type="InterPro" id="IPR042197">
    <property type="entry name" value="Apaf_helical"/>
</dbReference>
<dbReference type="CDD" id="cd14798">
    <property type="entry name" value="RX-CC_like"/>
    <property type="match status" value="1"/>
</dbReference>
<dbReference type="RefSeq" id="XP_056697475.1">
    <property type="nucleotide sequence ID" value="XM_056841497.1"/>
</dbReference>
<accession>A0ABM3RPE4</accession>
<dbReference type="Proteomes" id="UP000813463">
    <property type="component" value="Chromosome 4"/>
</dbReference>
<evidence type="ECO:0000259" key="7">
    <source>
        <dbReference type="Pfam" id="PF23559"/>
    </source>
</evidence>
<dbReference type="InterPro" id="IPR036388">
    <property type="entry name" value="WH-like_DNA-bd_sf"/>
</dbReference>
<evidence type="ECO:0000313" key="9">
    <source>
        <dbReference type="Proteomes" id="UP000813463"/>
    </source>
</evidence>
<dbReference type="RefSeq" id="XP_056697469.1">
    <property type="nucleotide sequence ID" value="XM_056841491.1"/>
</dbReference>
<evidence type="ECO:0000256" key="2">
    <source>
        <dbReference type="ARBA" id="ARBA00022741"/>
    </source>
</evidence>
<evidence type="ECO:0000313" key="13">
    <source>
        <dbReference type="RefSeq" id="XP_056697471.1"/>
    </source>
</evidence>
<name>A0ABM3RPE4_SPIOL</name>
<dbReference type="PANTHER" id="PTHR36766">
    <property type="entry name" value="PLANT BROAD-SPECTRUM MILDEW RESISTANCE PROTEIN RPW8"/>
    <property type="match status" value="1"/>
</dbReference>
<dbReference type="RefSeq" id="XP_056697474.1">
    <property type="nucleotide sequence ID" value="XM_056841496.1"/>
</dbReference>
<reference evidence="10 11" key="2">
    <citation type="submission" date="2025-05" db="UniProtKB">
        <authorList>
            <consortium name="RefSeq"/>
        </authorList>
    </citation>
    <scope>IDENTIFICATION</scope>
    <source>
        <tissue evidence="10 11">Leaf</tissue>
    </source>
</reference>
<dbReference type="Gene3D" id="3.80.10.10">
    <property type="entry name" value="Ribonuclease Inhibitor"/>
    <property type="match status" value="2"/>
</dbReference>
<dbReference type="InterPro" id="IPR058922">
    <property type="entry name" value="WHD_DRP"/>
</dbReference>
<evidence type="ECO:0000259" key="8">
    <source>
        <dbReference type="Pfam" id="PF23598"/>
    </source>
</evidence>
<dbReference type="Gene3D" id="1.10.10.10">
    <property type="entry name" value="Winged helix-like DNA-binding domain superfamily/Winged helix DNA-binding domain"/>
    <property type="match status" value="1"/>
</dbReference>
<dbReference type="Pfam" id="PF23598">
    <property type="entry name" value="LRR_14"/>
    <property type="match status" value="1"/>
</dbReference>
<keyword evidence="2" id="KW-0547">Nucleotide-binding</keyword>
<dbReference type="Gene3D" id="1.20.5.4130">
    <property type="match status" value="1"/>
</dbReference>
<evidence type="ECO:0000256" key="3">
    <source>
        <dbReference type="ARBA" id="ARBA00022821"/>
    </source>
</evidence>
<dbReference type="SUPFAM" id="SSF52058">
    <property type="entry name" value="L domain-like"/>
    <property type="match status" value="1"/>
</dbReference>
<dbReference type="Pfam" id="PF18052">
    <property type="entry name" value="Rx_N"/>
    <property type="match status" value="1"/>
</dbReference>
<dbReference type="InterPro" id="IPR027417">
    <property type="entry name" value="P-loop_NTPase"/>
</dbReference>
<evidence type="ECO:0000313" key="16">
    <source>
        <dbReference type="RefSeq" id="XP_056697475.1"/>
    </source>
</evidence>
<proteinExistence type="predicted"/>
<evidence type="ECO:0000313" key="15">
    <source>
        <dbReference type="RefSeq" id="XP_056697474.1"/>
    </source>
</evidence>
<dbReference type="RefSeq" id="XP_056697472.1">
    <property type="nucleotide sequence ID" value="XM_056841494.1"/>
</dbReference>
<evidence type="ECO:0000256" key="4">
    <source>
        <dbReference type="ARBA" id="ARBA00022840"/>
    </source>
</evidence>
<feature type="domain" description="Disease resistance R13L4/SHOC-2-like LRR" evidence="8">
    <location>
        <begin position="561"/>
        <end position="821"/>
    </location>
</feature>
<dbReference type="RefSeq" id="XP_056697471.1">
    <property type="nucleotide sequence ID" value="XM_056841493.1"/>
</dbReference>
<keyword evidence="3" id="KW-0611">Plant defense</keyword>
<dbReference type="RefSeq" id="XP_056697470.1">
    <property type="nucleotide sequence ID" value="XM_056841492.1"/>
</dbReference>
<feature type="domain" description="Disease resistance N-terminal" evidence="6">
    <location>
        <begin position="9"/>
        <end position="98"/>
    </location>
</feature>
<evidence type="ECO:0000259" key="5">
    <source>
        <dbReference type="Pfam" id="PF00931"/>
    </source>
</evidence>
<dbReference type="InterPro" id="IPR032675">
    <property type="entry name" value="LRR_dom_sf"/>
</dbReference>
<sequence length="948" mass="108148">MDVGTVLSAAQTLFAAVQSSELKKTCSILGYKSQLDALQVTVSTISTVLRSAEAKQELSDEEIIYVEDLKDAIYEADDLLDEFVTLVEHKKLTEGDKKMRLFSVFKELGVAYKMSSGVEKIKKKLDAIAYNNQFRFKLDPEPTGKGRPESDSCVNAVDIVGREGDLEKIVGMLLDSNVQHDVSFLTIVGLGGLGKTALAQLVYNDARVTSTFSLRLWTCVSDQDKKEPDVKEILGKILASATGRKHEDSTMDRVQSQLREKLANHKYLLVLDDVWTEKRNQWCGLVKYFIGGQKGSRIVVTTRSQKTAKIIGDSSMYELQGLSEENSWRLFERMAFGLNQVNFPDHDLVEMGREIVNVCAHVPLSLRVVGSLLYGQGKSRWSSFQKMGLASIREGENDIMPILKWSYHYLESPLKSCFCYCALFPKDFEIEKEMLISLWMAQGYIVPLDKSQSIEDAGEEYFSILLRRCFFQDIKKDVFGGIDTFKIHDLMHDMAQSVTGKEIYATNTTGGHLDKKVRHLSVASRRRYGEYFFGKNYIRSYVHVDWDVFLFGEVDLFFLEPLVTNCMCLRALDLSWLKIKRLPCSIGKLLHLRYLDLSYNADLEMLPKSITKLYNLQTFKLTGCEKLKELPKDLSKLVNLRVLDIDDCYRLTYMPRGLGKLSSLHRLSNFIVGGKGRNLSWKQWFYGLEDLKALEKLKGSLEIQIRWPKNAKSIVKEDCRRDGLYLRSKEHLNGIWFNFTHEESDGRVDDEVARRLMEELQPHSNLKRFKMQEYHGARMPGWATLLPNLLQLCLFNCDELECLPFLGNLCNLKVLKLLALEKLEYIEENSPSADSSSTPTPQLLCAKTLSYLPSLRVLSLNNLPELKGWRRSLAGVGNDHLNQNLVVSRSNNEAVWQSLPCLSQLKSLEIIGCPKLTCIPLCPSLEWLYIIKSNERLNEKYIMKGMRS</sequence>
<dbReference type="SUPFAM" id="SSF52540">
    <property type="entry name" value="P-loop containing nucleoside triphosphate hydrolases"/>
    <property type="match status" value="1"/>
</dbReference>
<keyword evidence="4" id="KW-0067">ATP-binding</keyword>
<keyword evidence="9" id="KW-1185">Reference proteome</keyword>
<dbReference type="Pfam" id="PF00931">
    <property type="entry name" value="NB-ARC"/>
    <property type="match status" value="1"/>
</dbReference>
<protein>
    <submittedName>
        <fullName evidence="10 11">Disease resistance protein RGA3</fullName>
    </submittedName>
</protein>
<dbReference type="Gene3D" id="1.10.8.430">
    <property type="entry name" value="Helical domain of apoptotic protease-activating factors"/>
    <property type="match status" value="1"/>
</dbReference>
<dbReference type="GeneID" id="110777860"/>